<keyword evidence="6 10" id="KW-0472">Membrane</keyword>
<dbReference type="CTD" id="39127"/>
<reference evidence="12" key="1">
    <citation type="submission" date="2022-01" db="UniProtKB">
        <authorList>
            <consortium name="EnsemblMetazoa"/>
        </authorList>
    </citation>
    <scope>IDENTIFICATION</scope>
</reference>
<organism evidence="12 13">
    <name type="scientific">Cimex lectularius</name>
    <name type="common">Bed bug</name>
    <name type="synonym">Acanthia lectularia</name>
    <dbReference type="NCBI Taxonomy" id="79782"/>
    <lineage>
        <taxon>Eukaryota</taxon>
        <taxon>Metazoa</taxon>
        <taxon>Ecdysozoa</taxon>
        <taxon>Arthropoda</taxon>
        <taxon>Hexapoda</taxon>
        <taxon>Insecta</taxon>
        <taxon>Pterygota</taxon>
        <taxon>Neoptera</taxon>
        <taxon>Paraneoptera</taxon>
        <taxon>Hemiptera</taxon>
        <taxon>Heteroptera</taxon>
        <taxon>Panheteroptera</taxon>
        <taxon>Cimicomorpha</taxon>
        <taxon>Cimicidae</taxon>
        <taxon>Cimex</taxon>
    </lineage>
</organism>
<accession>A0A8I6SIU9</accession>
<evidence type="ECO:0000256" key="3">
    <source>
        <dbReference type="ARBA" id="ARBA00022692"/>
    </source>
</evidence>
<dbReference type="KEGG" id="clec:106667614"/>
<evidence type="ECO:0000256" key="9">
    <source>
        <dbReference type="RuleBase" id="RU000688"/>
    </source>
</evidence>
<feature type="transmembrane region" description="Helical" evidence="10">
    <location>
        <begin position="243"/>
        <end position="266"/>
    </location>
</feature>
<dbReference type="PRINTS" id="PR00237">
    <property type="entry name" value="GPCRRHODOPSN"/>
</dbReference>
<dbReference type="InterPro" id="IPR000276">
    <property type="entry name" value="GPCR_Rhodpsn"/>
</dbReference>
<dbReference type="PANTHER" id="PTHR24243:SF230">
    <property type="entry name" value="G-PROTEIN COUPLED RECEPTORS FAMILY 1 PROFILE DOMAIN-CONTAINING PROTEIN"/>
    <property type="match status" value="1"/>
</dbReference>
<feature type="transmembrane region" description="Helical" evidence="10">
    <location>
        <begin position="54"/>
        <end position="74"/>
    </location>
</feature>
<dbReference type="Gene3D" id="1.20.1070.10">
    <property type="entry name" value="Rhodopsin 7-helix transmembrane proteins"/>
    <property type="match status" value="1"/>
</dbReference>
<dbReference type="EnsemblMetazoa" id="XM_024226558.1">
    <property type="protein sequence ID" value="XP_024082326.1"/>
    <property type="gene ID" value="LOC106667614"/>
</dbReference>
<dbReference type="Pfam" id="PF00001">
    <property type="entry name" value="7tm_1"/>
    <property type="match status" value="1"/>
</dbReference>
<feature type="transmembrane region" description="Helical" evidence="10">
    <location>
        <begin position="94"/>
        <end position="112"/>
    </location>
</feature>
<dbReference type="InterPro" id="IPR017452">
    <property type="entry name" value="GPCR_Rhodpsn_7TM"/>
</dbReference>
<name>A0A8I6SIU9_CIMLE</name>
<dbReference type="GO" id="GO:0004930">
    <property type="term" value="F:G protein-coupled receptor activity"/>
    <property type="evidence" value="ECO:0007669"/>
    <property type="project" value="UniProtKB-KW"/>
</dbReference>
<keyword evidence="3 9" id="KW-0812">Transmembrane</keyword>
<evidence type="ECO:0000256" key="10">
    <source>
        <dbReference type="SAM" id="Phobius"/>
    </source>
</evidence>
<evidence type="ECO:0000256" key="6">
    <source>
        <dbReference type="ARBA" id="ARBA00023136"/>
    </source>
</evidence>
<dbReference type="CDD" id="cd14978">
    <property type="entry name" value="7tmA_FMRFamide_R-like"/>
    <property type="match status" value="1"/>
</dbReference>
<keyword evidence="13" id="KW-1185">Reference proteome</keyword>
<feature type="transmembrane region" description="Helical" evidence="10">
    <location>
        <begin position="133"/>
        <end position="154"/>
    </location>
</feature>
<evidence type="ECO:0000259" key="11">
    <source>
        <dbReference type="PROSITE" id="PS50262"/>
    </source>
</evidence>
<dbReference type="OMA" id="HINSCQH"/>
<keyword evidence="8 9" id="KW-0807">Transducer</keyword>
<proteinExistence type="inferred from homology"/>
<evidence type="ECO:0000313" key="13">
    <source>
        <dbReference type="Proteomes" id="UP000494040"/>
    </source>
</evidence>
<dbReference type="Proteomes" id="UP000494040">
    <property type="component" value="Unassembled WGS sequence"/>
</dbReference>
<keyword evidence="4 10" id="KW-1133">Transmembrane helix</keyword>
<dbReference type="OrthoDB" id="9990906at2759"/>
<dbReference type="SMART" id="SM01381">
    <property type="entry name" value="7TM_GPCR_Srsx"/>
    <property type="match status" value="1"/>
</dbReference>
<dbReference type="GeneID" id="106667614"/>
<evidence type="ECO:0000256" key="7">
    <source>
        <dbReference type="ARBA" id="ARBA00023170"/>
    </source>
</evidence>
<comment type="subcellular location">
    <subcellularLocation>
        <location evidence="1">Membrane</location>
        <topology evidence="1">Multi-pass membrane protein</topology>
    </subcellularLocation>
</comment>
<comment type="similarity">
    <text evidence="2 9">Belongs to the G-protein coupled receptor 1 family.</text>
</comment>
<dbReference type="PANTHER" id="PTHR24243">
    <property type="entry name" value="G-PROTEIN COUPLED RECEPTOR"/>
    <property type="match status" value="1"/>
</dbReference>
<evidence type="ECO:0000256" key="4">
    <source>
        <dbReference type="ARBA" id="ARBA00022989"/>
    </source>
</evidence>
<evidence type="ECO:0000256" key="5">
    <source>
        <dbReference type="ARBA" id="ARBA00023040"/>
    </source>
</evidence>
<evidence type="ECO:0000256" key="8">
    <source>
        <dbReference type="ARBA" id="ARBA00023224"/>
    </source>
</evidence>
<dbReference type="SUPFAM" id="SSF81321">
    <property type="entry name" value="Family A G protein-coupled receptor-like"/>
    <property type="match status" value="1"/>
</dbReference>
<evidence type="ECO:0000256" key="2">
    <source>
        <dbReference type="ARBA" id="ARBA00010663"/>
    </source>
</evidence>
<sequence length="366" mass="41359">MEEINLNETLSYRILVGIQLYYTPALVTLGSLGNSLSVLVFFTTKLRKLSSSYYLSALAISDTGFLLITFPSWLGMFDDVTWFNQPGFCEFSVYMTQVCSFLSVWFIVAFTVERFIAVRYPLKRPSMCTVSRAKAVLLCLSLFALISYTPYIFISGVSKQNGSDIETCGPRRELMGIATTLNHVDVVFTLLIPFLAIVILNALISRTVYKVARVRRSMTKSSGGGGSHKSRTSSSQTKVTEMLLVVSTVFICLNLPSYVMRVWVYLSESLNLGEEQNINMIILQQYFQLLFLTNFGINFALYCVSGQNFRKALISIFKPDLLRRAETTQITVVSEYCRTASTRRTKTVNGSWRETHELVPINRPMN</sequence>
<dbReference type="PROSITE" id="PS00237">
    <property type="entry name" value="G_PROTEIN_RECEP_F1_1"/>
    <property type="match status" value="1"/>
</dbReference>
<keyword evidence="7 9" id="KW-0675">Receptor</keyword>
<evidence type="ECO:0000256" key="1">
    <source>
        <dbReference type="ARBA" id="ARBA00004141"/>
    </source>
</evidence>
<evidence type="ECO:0000313" key="12">
    <source>
        <dbReference type="EnsemblMetazoa" id="XP_024082326.1"/>
    </source>
</evidence>
<feature type="transmembrane region" description="Helical" evidence="10">
    <location>
        <begin position="186"/>
        <end position="209"/>
    </location>
</feature>
<dbReference type="GO" id="GO:0005886">
    <property type="term" value="C:plasma membrane"/>
    <property type="evidence" value="ECO:0007669"/>
    <property type="project" value="TreeGrafter"/>
</dbReference>
<feature type="domain" description="G-protein coupled receptors family 1 profile" evidence="11">
    <location>
        <begin position="33"/>
        <end position="302"/>
    </location>
</feature>
<dbReference type="RefSeq" id="XP_024082326.1">
    <property type="nucleotide sequence ID" value="XM_024226558.1"/>
</dbReference>
<protein>
    <recommendedName>
        <fullName evidence="11">G-protein coupled receptors family 1 profile domain-containing protein</fullName>
    </recommendedName>
</protein>
<feature type="transmembrane region" description="Helical" evidence="10">
    <location>
        <begin position="286"/>
        <end position="304"/>
    </location>
</feature>
<dbReference type="AlphaFoldDB" id="A0A8I6SIU9"/>
<keyword evidence="5 9" id="KW-0297">G-protein coupled receptor</keyword>
<dbReference type="PROSITE" id="PS50262">
    <property type="entry name" value="G_PROTEIN_RECEP_F1_2"/>
    <property type="match status" value="1"/>
</dbReference>
<feature type="transmembrane region" description="Helical" evidence="10">
    <location>
        <begin position="20"/>
        <end position="42"/>
    </location>
</feature>